<keyword evidence="1" id="KW-0973">c-di-GMP</keyword>
<evidence type="ECO:0000313" key="5">
    <source>
        <dbReference type="Proteomes" id="UP000319014"/>
    </source>
</evidence>
<keyword evidence="1" id="KW-0732">Signal</keyword>
<keyword evidence="1" id="KW-0472">Membrane</keyword>
<organism evidence="4 5">
    <name type="scientific">Paracoccus laeviglucosivorans</name>
    <dbReference type="NCBI Taxonomy" id="1197861"/>
    <lineage>
        <taxon>Bacteria</taxon>
        <taxon>Pseudomonadati</taxon>
        <taxon>Pseudomonadota</taxon>
        <taxon>Alphaproteobacteria</taxon>
        <taxon>Rhodobacterales</taxon>
        <taxon>Paracoccaceae</taxon>
        <taxon>Paracoccus</taxon>
    </lineage>
</organism>
<name>A0A521D2E9_9RHOB</name>
<keyword evidence="1" id="KW-0997">Cell inner membrane</keyword>
<sequence length="747" mass="79840">MNKTTRLTLLGLPFLLLSGTAMAQDIVLPPAAAPEAQPAPEAPPVGQSIDAAPAPRDGMPEAPAPEIRQSLLKLRPLTTLPEEVRMGPSLPQPGILRLTGEVARTDLGLDLPPDQALPESLQLSLRSAINVLPDTAVMQITVNDAAPVDMPLNSFNGFKTVNVPTEGLIAGQNRIAISLRQPHRIYCGPDASFGVWTELDLTRSGAQIDQSNLPPTAQGFALALSQQVGSGLPVTVLSGDDTDPAILRQMTDALGTAMQGRGWIDMRSPYDIAARQGPSVALLPSDRDQISYRLDGRGTPTMVVEYQGDALPDFSLAMQELTFPAQAQAQMLQPGVAQTLAQLGQSDIVGNTHYFRKDVEFRLPDDWLLLANQKARLNLQYGYAENLPQGSILLVKINDETVRLLPLDREGGKLLDPLAVGFGARLLHSGVNTLSFEMMVPGNPPDVACPPRQTDMLVVTKESSLLVPHSPAMQLGGFSSALSGLSAAGIKADPAAAERSRMEMAAIQLAAGLRPSPEPDAAVSLTLMDFSTLPTSLADVSLRELQEALFPTVAMPAASAQAAPPPAAPQAPSFRLSETAETPAPTAEVAAPARSWSPLAWLHRQRERLEKAAFLSSGEGLSQWLDGRRGDALLITLDRSQPEALGLILGPDAQTRGISRALDELRSNRLGQGAVALLSNDGSWEIWSPVETPRLQERVTVMNLFPILGNLASWSPFLFATMLLVLGLISVVPALAIVIIFRKSRLR</sequence>
<dbReference type="Pfam" id="PF03170">
    <property type="entry name" value="BcsB"/>
    <property type="match status" value="2"/>
</dbReference>
<dbReference type="GO" id="GO:0030244">
    <property type="term" value="P:cellulose biosynthetic process"/>
    <property type="evidence" value="ECO:0007669"/>
    <property type="project" value="UniProtKB-KW"/>
</dbReference>
<evidence type="ECO:0000256" key="2">
    <source>
        <dbReference type="SAM" id="MobiDB-lite"/>
    </source>
</evidence>
<dbReference type="Gene3D" id="1.20.5.4520">
    <property type="match status" value="1"/>
</dbReference>
<protein>
    <recommendedName>
        <fullName evidence="1">Cyclic di-GMP-binding protein</fullName>
    </recommendedName>
    <alternativeName>
        <fullName evidence="1">Cellulose synthase regulatory subunit</fullName>
    </alternativeName>
</protein>
<keyword evidence="5" id="KW-1185">Reference proteome</keyword>
<feature type="domain" description="Cellulose synthase subunit B-like C-terminal" evidence="3">
    <location>
        <begin position="614"/>
        <end position="742"/>
    </location>
</feature>
<dbReference type="Proteomes" id="UP000319014">
    <property type="component" value="Unassembled WGS sequence"/>
</dbReference>
<feature type="region of interest" description="Disordered" evidence="2">
    <location>
        <begin position="560"/>
        <end position="590"/>
    </location>
</feature>
<feature type="transmembrane region" description="Helical" evidence="1">
    <location>
        <begin position="717"/>
        <end position="741"/>
    </location>
</feature>
<keyword evidence="1" id="KW-0135">Cellulose biosynthesis</keyword>
<keyword evidence="1" id="KW-1003">Cell membrane</keyword>
<proteinExistence type="inferred from homology"/>
<keyword evidence="1" id="KW-1133">Transmembrane helix</keyword>
<evidence type="ECO:0000313" key="4">
    <source>
        <dbReference type="EMBL" id="SMO65869.1"/>
    </source>
</evidence>
<comment type="pathway">
    <text evidence="1">Glycan metabolism; bacterial cellulose biosynthesis.</text>
</comment>
<dbReference type="Gene3D" id="2.60.120.260">
    <property type="entry name" value="Galactose-binding domain-like"/>
    <property type="match status" value="2"/>
</dbReference>
<reference evidence="4 5" key="1">
    <citation type="submission" date="2017-05" db="EMBL/GenBank/DDBJ databases">
        <authorList>
            <person name="Varghese N."/>
            <person name="Submissions S."/>
        </authorList>
    </citation>
    <scope>NUCLEOTIDE SEQUENCE [LARGE SCALE GENOMIC DNA]</scope>
    <source>
        <strain evidence="4 5">DSM 100094</strain>
    </source>
</reference>
<evidence type="ECO:0000256" key="1">
    <source>
        <dbReference type="RuleBase" id="RU365021"/>
    </source>
</evidence>
<dbReference type="GO" id="GO:0006011">
    <property type="term" value="P:UDP-alpha-D-glucose metabolic process"/>
    <property type="evidence" value="ECO:0007669"/>
    <property type="project" value="InterPro"/>
</dbReference>
<dbReference type="Pfam" id="PF20916">
    <property type="entry name" value="BscB_a-b"/>
    <property type="match status" value="1"/>
</dbReference>
<dbReference type="RefSeq" id="WP_142662880.1">
    <property type="nucleotide sequence ID" value="NZ_FXTK01000006.1"/>
</dbReference>
<comment type="subunit">
    <text evidence="1">Tightly associated with the cellulose synthase catalytic subunit.</text>
</comment>
<dbReference type="Gene3D" id="3.30.379.20">
    <property type="match status" value="1"/>
</dbReference>
<feature type="region of interest" description="Disordered" evidence="2">
    <location>
        <begin position="33"/>
        <end position="63"/>
    </location>
</feature>
<comment type="subcellular location">
    <subcellularLocation>
        <location evidence="1">Cell inner membrane</location>
    </subcellularLocation>
</comment>
<dbReference type="Gene3D" id="3.30.379.30">
    <property type="match status" value="1"/>
</dbReference>
<feature type="compositionally biased region" description="Low complexity" evidence="2">
    <location>
        <begin position="579"/>
        <end position="590"/>
    </location>
</feature>
<dbReference type="UniPathway" id="UPA00694"/>
<comment type="similarity">
    <text evidence="1">Belongs to the AcsB/BcsB family.</text>
</comment>
<feature type="chain" id="PRO_5022258466" description="Cyclic di-GMP-binding protein" evidence="1">
    <location>
        <begin position="24"/>
        <end position="747"/>
    </location>
</feature>
<accession>A0A521D2E9</accession>
<evidence type="ECO:0000259" key="3">
    <source>
        <dbReference type="Pfam" id="PF20916"/>
    </source>
</evidence>
<dbReference type="GO" id="GO:0005886">
    <property type="term" value="C:plasma membrane"/>
    <property type="evidence" value="ECO:0007669"/>
    <property type="project" value="UniProtKB-SubCell"/>
</dbReference>
<dbReference type="AlphaFoldDB" id="A0A521D2E9"/>
<dbReference type="InterPro" id="IPR018513">
    <property type="entry name" value="Cell_synthase_bac"/>
</dbReference>
<keyword evidence="1" id="KW-0812">Transmembrane</keyword>
<comment type="function">
    <text evidence="1">Binds the cellulose synthase activator, bis-(3'-5') cyclic diguanylic acid (c-di-GMP).</text>
</comment>
<dbReference type="EMBL" id="FXTK01000006">
    <property type="protein sequence ID" value="SMO65869.1"/>
    <property type="molecule type" value="Genomic_DNA"/>
</dbReference>
<feature type="signal peptide" evidence="1">
    <location>
        <begin position="1"/>
        <end position="23"/>
    </location>
</feature>
<gene>
    <name evidence="4" type="ORF">SAMN06265221_10618</name>
</gene>
<dbReference type="InterPro" id="IPR048861">
    <property type="entry name" value="BscB-like_C"/>
</dbReference>
<dbReference type="OrthoDB" id="7615145at2"/>